<gene>
    <name evidence="2" type="ORF">SAMN05421548_1192</name>
</gene>
<sequence>MFETIQQILHDAPSQAWFTLAGGIVGAIASASGALITNGFNSHQQKVRFAHEEKMRTQELTRDRLEELYILVGRWAHVSASHHLHLALVMKGQTDYNQYLDTIIAAASDDKTDFNRLEMIVRIYGGDIASAFDDALTKRDTISQIHNTHKAAYKSGEPGDRFLAPATQAQLAFDKACKTLQKAIAEACRA</sequence>
<dbReference type="STRING" id="416944.SAMN05421548_1192"/>
<keyword evidence="3" id="KW-1185">Reference proteome</keyword>
<reference evidence="3" key="1">
    <citation type="submission" date="2016-09" db="EMBL/GenBank/DDBJ databases">
        <authorList>
            <person name="Varghese N."/>
            <person name="Submissions S."/>
        </authorList>
    </citation>
    <scope>NUCLEOTIDE SEQUENCE [LARGE SCALE GENOMIC DNA]</scope>
    <source>
        <strain evidence="3">TNe-862</strain>
    </source>
</reference>
<proteinExistence type="predicted"/>
<accession>A0A1G6UGN8</accession>
<keyword evidence="1" id="KW-1133">Transmembrane helix</keyword>
<protein>
    <submittedName>
        <fullName evidence="2">Uncharacterized protein</fullName>
    </submittedName>
</protein>
<keyword evidence="1" id="KW-0812">Transmembrane</keyword>
<dbReference type="AlphaFoldDB" id="A0A1G6UGN8"/>
<keyword evidence="1" id="KW-0472">Membrane</keyword>
<feature type="transmembrane region" description="Helical" evidence="1">
    <location>
        <begin position="16"/>
        <end position="36"/>
    </location>
</feature>
<name>A0A1G6UGN8_9BURK</name>
<dbReference type="EMBL" id="FMYQ01000019">
    <property type="protein sequence ID" value="SDD40431.1"/>
    <property type="molecule type" value="Genomic_DNA"/>
</dbReference>
<evidence type="ECO:0000313" key="3">
    <source>
        <dbReference type="Proteomes" id="UP000198908"/>
    </source>
</evidence>
<evidence type="ECO:0000313" key="2">
    <source>
        <dbReference type="EMBL" id="SDD40431.1"/>
    </source>
</evidence>
<dbReference type="Proteomes" id="UP000198908">
    <property type="component" value="Unassembled WGS sequence"/>
</dbReference>
<dbReference type="RefSeq" id="WP_092000057.1">
    <property type="nucleotide sequence ID" value="NZ_FMYQ01000019.1"/>
</dbReference>
<organism evidence="2 3">
    <name type="scientific">Paraburkholderia lycopersici</name>
    <dbReference type="NCBI Taxonomy" id="416944"/>
    <lineage>
        <taxon>Bacteria</taxon>
        <taxon>Pseudomonadati</taxon>
        <taxon>Pseudomonadota</taxon>
        <taxon>Betaproteobacteria</taxon>
        <taxon>Burkholderiales</taxon>
        <taxon>Burkholderiaceae</taxon>
        <taxon>Paraburkholderia</taxon>
    </lineage>
</organism>
<evidence type="ECO:0000256" key="1">
    <source>
        <dbReference type="SAM" id="Phobius"/>
    </source>
</evidence>